<keyword evidence="3 6" id="KW-0812">Transmembrane</keyword>
<evidence type="ECO:0000313" key="8">
    <source>
        <dbReference type="Proteomes" id="UP000254134"/>
    </source>
</evidence>
<dbReference type="Pfam" id="PF01925">
    <property type="entry name" value="TauE"/>
    <property type="match status" value="1"/>
</dbReference>
<dbReference type="PANTHER" id="PTHR43701">
    <property type="entry name" value="MEMBRANE TRANSPORTER PROTEIN MJ0441-RELATED"/>
    <property type="match status" value="1"/>
</dbReference>
<reference evidence="7 8" key="1">
    <citation type="submission" date="2018-07" db="EMBL/GenBank/DDBJ databases">
        <title>High-quality-draft genome sequence of Gaiella occulta.</title>
        <authorList>
            <person name="Severino R."/>
            <person name="Froufe H.J.C."/>
            <person name="Rainey F.A."/>
            <person name="Barroso C."/>
            <person name="Albuquerque L."/>
            <person name="Lobo-Da-Cunha A."/>
            <person name="Da Costa M.S."/>
            <person name="Egas C."/>
        </authorList>
    </citation>
    <scope>NUCLEOTIDE SEQUENCE [LARGE SCALE GENOMIC DNA]</scope>
    <source>
        <strain evidence="7 8">F2-233</strain>
    </source>
</reference>
<feature type="transmembrane region" description="Helical" evidence="6">
    <location>
        <begin position="211"/>
        <end position="231"/>
    </location>
</feature>
<organism evidence="7 8">
    <name type="scientific">Gaiella occulta</name>
    <dbReference type="NCBI Taxonomy" id="1002870"/>
    <lineage>
        <taxon>Bacteria</taxon>
        <taxon>Bacillati</taxon>
        <taxon>Actinomycetota</taxon>
        <taxon>Thermoleophilia</taxon>
        <taxon>Gaiellales</taxon>
        <taxon>Gaiellaceae</taxon>
        <taxon>Gaiella</taxon>
    </lineage>
</organism>
<protein>
    <recommendedName>
        <fullName evidence="6">Probable membrane transporter protein</fullName>
    </recommendedName>
</protein>
<sequence length="300" mass="30922">MDWKLSLAGLLIGLLVGMTGMGGGSLMTPLLVLVFGFKPTVAIGTDILHGAIFKSFGAVQHRRLGNVNLRLALWMLLGSAPLSLVGVMVATWLKHHYGDGFEAVAKEILGVALVLCGLGFLAKAFLRSRPRGGSWRMSVRDKRIAFVTGLAGGFVVGLTSVGSGTFFGLVMMLVFPLSAAAVVGTDIFHAAALLWVAGAGHIVAGNVDLGATGWLLIGSIPGVLLGGHFTVHLPDRVLRVALATTLTLAGVKLVDFPGADMVLLAGVAAALAGALLALSVRLGRRARPLPVADAVPSSEP</sequence>
<evidence type="ECO:0000256" key="6">
    <source>
        <dbReference type="RuleBase" id="RU363041"/>
    </source>
</evidence>
<dbReference type="EMBL" id="QQZY01000004">
    <property type="protein sequence ID" value="RDI74224.1"/>
    <property type="molecule type" value="Genomic_DNA"/>
</dbReference>
<reference evidence="8" key="2">
    <citation type="journal article" date="2019" name="MicrobiologyOpen">
        <title>High-quality draft genome sequence of Gaiella occulta isolated from a 150 meter deep mineral water borehole and comparison with the genome sequences of other deep-branching lineages of the phylum Actinobacteria.</title>
        <authorList>
            <person name="Severino R."/>
            <person name="Froufe H.J.C."/>
            <person name="Barroso C."/>
            <person name="Albuquerque L."/>
            <person name="Lobo-da-Cunha A."/>
            <person name="da Costa M.S."/>
            <person name="Egas C."/>
        </authorList>
    </citation>
    <scope>NUCLEOTIDE SEQUENCE [LARGE SCALE GENOMIC DNA]</scope>
    <source>
        <strain evidence="8">F2-233</strain>
    </source>
</reference>
<dbReference type="GO" id="GO:0005886">
    <property type="term" value="C:plasma membrane"/>
    <property type="evidence" value="ECO:0007669"/>
    <property type="project" value="UniProtKB-SubCell"/>
</dbReference>
<keyword evidence="4 6" id="KW-1133">Transmembrane helix</keyword>
<dbReference type="RefSeq" id="WP_114796230.1">
    <property type="nucleotide sequence ID" value="NZ_QQZY01000004.1"/>
</dbReference>
<feature type="transmembrane region" description="Helical" evidence="6">
    <location>
        <begin position="71"/>
        <end position="93"/>
    </location>
</feature>
<feature type="transmembrane region" description="Helical" evidence="6">
    <location>
        <begin position="108"/>
        <end position="126"/>
    </location>
</feature>
<proteinExistence type="inferred from homology"/>
<accession>A0A7M2YWF3</accession>
<dbReference type="InterPro" id="IPR002781">
    <property type="entry name" value="TM_pro_TauE-like"/>
</dbReference>
<evidence type="ECO:0000256" key="3">
    <source>
        <dbReference type="ARBA" id="ARBA00022692"/>
    </source>
</evidence>
<dbReference type="OrthoDB" id="5189995at2"/>
<feature type="transmembrane region" description="Helical" evidence="6">
    <location>
        <begin position="146"/>
        <end position="175"/>
    </location>
</feature>
<evidence type="ECO:0000313" key="7">
    <source>
        <dbReference type="EMBL" id="RDI74224.1"/>
    </source>
</evidence>
<comment type="subcellular location">
    <subcellularLocation>
        <location evidence="6">Cell membrane</location>
        <topology evidence="6">Multi-pass membrane protein</topology>
    </subcellularLocation>
    <subcellularLocation>
        <location evidence="1">Membrane</location>
        <topology evidence="1">Multi-pass membrane protein</topology>
    </subcellularLocation>
</comment>
<keyword evidence="8" id="KW-1185">Reference proteome</keyword>
<evidence type="ECO:0000256" key="2">
    <source>
        <dbReference type="ARBA" id="ARBA00009142"/>
    </source>
</evidence>
<keyword evidence="5 6" id="KW-0472">Membrane</keyword>
<dbReference type="Proteomes" id="UP000254134">
    <property type="component" value="Unassembled WGS sequence"/>
</dbReference>
<evidence type="ECO:0000256" key="5">
    <source>
        <dbReference type="ARBA" id="ARBA00023136"/>
    </source>
</evidence>
<evidence type="ECO:0000256" key="1">
    <source>
        <dbReference type="ARBA" id="ARBA00004141"/>
    </source>
</evidence>
<comment type="similarity">
    <text evidence="2 6">Belongs to the 4-toluene sulfonate uptake permease (TSUP) (TC 2.A.102) family.</text>
</comment>
<feature type="transmembrane region" description="Helical" evidence="6">
    <location>
        <begin position="261"/>
        <end position="280"/>
    </location>
</feature>
<gene>
    <name evidence="7" type="ORF">Gocc_1800</name>
</gene>
<dbReference type="AlphaFoldDB" id="A0A7M2YWF3"/>
<name>A0A7M2YWF3_9ACTN</name>
<keyword evidence="6" id="KW-1003">Cell membrane</keyword>
<evidence type="ECO:0000256" key="4">
    <source>
        <dbReference type="ARBA" id="ARBA00022989"/>
    </source>
</evidence>
<comment type="caution">
    <text evidence="7">The sequence shown here is derived from an EMBL/GenBank/DDBJ whole genome shotgun (WGS) entry which is preliminary data.</text>
</comment>
<dbReference type="InterPro" id="IPR051598">
    <property type="entry name" value="TSUP/Inactive_protease-like"/>
</dbReference>
<dbReference type="PANTHER" id="PTHR43701:SF2">
    <property type="entry name" value="MEMBRANE TRANSPORTER PROTEIN YJNA-RELATED"/>
    <property type="match status" value="1"/>
</dbReference>